<dbReference type="Gene3D" id="2.40.128.130">
    <property type="entry name" value="Autotransporter beta-domain"/>
    <property type="match status" value="1"/>
</dbReference>
<dbReference type="PROSITE" id="PS51257">
    <property type="entry name" value="PROKAR_LIPOPROTEIN"/>
    <property type="match status" value="1"/>
</dbReference>
<dbReference type="InterPro" id="IPR011050">
    <property type="entry name" value="Pectin_lyase_fold/virulence"/>
</dbReference>
<dbReference type="PRINTS" id="PR01484">
    <property type="entry name" value="PRTACTNFAMLY"/>
</dbReference>
<evidence type="ECO:0000313" key="6">
    <source>
        <dbReference type="Proteomes" id="UP000033400"/>
    </source>
</evidence>
<feature type="chain" id="PRO_5002480106" evidence="3">
    <location>
        <begin position="30"/>
        <end position="707"/>
    </location>
</feature>
<dbReference type="Gene3D" id="2.160.20.20">
    <property type="match status" value="1"/>
</dbReference>
<dbReference type="InterPro" id="IPR030930">
    <property type="entry name" value="AIDA"/>
</dbReference>
<organism evidence="5 6">
    <name type="scientific">Pseudomonas fluorescens</name>
    <dbReference type="NCBI Taxonomy" id="294"/>
    <lineage>
        <taxon>Bacteria</taxon>
        <taxon>Pseudomonadati</taxon>
        <taxon>Pseudomonadota</taxon>
        <taxon>Gammaproteobacteria</taxon>
        <taxon>Pseudomonadales</taxon>
        <taxon>Pseudomonadaceae</taxon>
        <taxon>Pseudomonas</taxon>
    </lineage>
</organism>
<evidence type="ECO:0000256" key="2">
    <source>
        <dbReference type="SAM" id="MobiDB-lite"/>
    </source>
</evidence>
<evidence type="ECO:0000259" key="4">
    <source>
        <dbReference type="PROSITE" id="PS51208"/>
    </source>
</evidence>
<evidence type="ECO:0000313" key="5">
    <source>
        <dbReference type="EMBL" id="KJZ65383.1"/>
    </source>
</evidence>
<dbReference type="SMART" id="SM00869">
    <property type="entry name" value="Autotransporter"/>
    <property type="match status" value="1"/>
</dbReference>
<dbReference type="Pfam" id="PF03797">
    <property type="entry name" value="Autotransporter"/>
    <property type="match status" value="1"/>
</dbReference>
<comment type="caution">
    <text evidence="5">The sequence shown here is derived from an EMBL/GenBank/DDBJ whole genome shotgun (WGS) entry which is preliminary data.</text>
</comment>
<dbReference type="PANTHER" id="PTHR35037:SF7">
    <property type="entry name" value="AUTOTRANSPORTER"/>
    <property type="match status" value="1"/>
</dbReference>
<dbReference type="Proteomes" id="UP000033400">
    <property type="component" value="Unassembled WGS sequence"/>
</dbReference>
<dbReference type="GO" id="GO:0019867">
    <property type="term" value="C:outer membrane"/>
    <property type="evidence" value="ECO:0007669"/>
    <property type="project" value="InterPro"/>
</dbReference>
<feature type="region of interest" description="Disordered" evidence="2">
    <location>
        <begin position="368"/>
        <end position="402"/>
    </location>
</feature>
<dbReference type="PROSITE" id="PS51208">
    <property type="entry name" value="AUTOTRANSPORTER"/>
    <property type="match status" value="1"/>
</dbReference>
<evidence type="ECO:0000256" key="3">
    <source>
        <dbReference type="SAM" id="SignalP"/>
    </source>
</evidence>
<dbReference type="RefSeq" id="WP_046054182.1">
    <property type="nucleotide sequence ID" value="NZ_LACH01000023.1"/>
</dbReference>
<gene>
    <name evidence="5" type="ORF">VD17_13140</name>
</gene>
<feature type="domain" description="Autotransporter" evidence="4">
    <location>
        <begin position="439"/>
        <end position="707"/>
    </location>
</feature>
<protein>
    <submittedName>
        <fullName evidence="5">Transporter</fullName>
    </submittedName>
</protein>
<proteinExistence type="predicted"/>
<dbReference type="NCBIfam" id="TIGR04415">
    <property type="entry name" value="O_hepto_targRPT"/>
    <property type="match status" value="2"/>
</dbReference>
<sequence>MFTFGVRLSRVSVSGALLMLGCVPASVFAASCDQLDCLTSSQANLVVNDGSTLSVGTGGTLTNSTVSLGFIHILDAGDAAGITVDGNGWLHLYDAGSAFGSVVEAGNMVVVGSATALRTTVNGGELDVAQNAVVSDTRLNGGAMWVYGDATAKNTRVNNSRMTVYQNGNADRTTVNDGGDLSVNDNASVINTEVNQGGLMQSVAGTHVHFTTVNQGGVMVLGDRADASDTTINSGGFLQLKGDAILGGASHVDGQVAFADPAVNGFHTLTIKGPLTGDGTFLMNTDLTALRGDLLRVQGPVSDSHTLVVADSGNSPSGAQQKLMLVNGNGGSGNFKLYGETVDAGAYRYQLQQQGNDWYLANLAAQDPQNPDTVVEPVEPAEPGLPDTSDKTPAPPPHVPQAQTLSKGANAAVASHAASAALISAQMNATAQHFGELRSGKDQGGVWTRGYSTEQHLDTGASRAFDQQVNGMEIGADKALPFADGTLYVGGLLGKGQGRQQFGEASKGTIDSRTLGGYASYLDRSGLYIDGALKYSRLDNEIDITSNLGDKVKARYKNHAVSADVQMGKNIDLGQGWFVEPQVGLQMAHISGGRYTASNGLNVEQDAMNSVQSRVGGMFGRHLELGNGIAVKPYAKATWITEHAGDSHVKVNGAKLDSRLPGSRGEIGGGVMVNAADRHNLFVEAGYTKGSDIEQPWALTAGYRYNW</sequence>
<dbReference type="InterPro" id="IPR036709">
    <property type="entry name" value="Autotransporte_beta_dom_sf"/>
</dbReference>
<dbReference type="EMBL" id="LACH01000023">
    <property type="protein sequence ID" value="KJZ65383.1"/>
    <property type="molecule type" value="Genomic_DNA"/>
</dbReference>
<dbReference type="PANTHER" id="PTHR35037">
    <property type="entry name" value="C-TERMINAL REGION OF AIDA-LIKE PROTEIN"/>
    <property type="match status" value="1"/>
</dbReference>
<dbReference type="SUPFAM" id="SSF103515">
    <property type="entry name" value="Autotransporter"/>
    <property type="match status" value="1"/>
</dbReference>
<dbReference type="OrthoDB" id="6053567at2"/>
<dbReference type="SUPFAM" id="SSF51126">
    <property type="entry name" value="Pectin lyase-like"/>
    <property type="match status" value="1"/>
</dbReference>
<dbReference type="PATRIC" id="fig|294.133.peg.2096"/>
<accession>A0A0F4V949</accession>
<dbReference type="AlphaFoldDB" id="A0A0F4V949"/>
<dbReference type="InterPro" id="IPR004899">
    <property type="entry name" value="Pertactin_central"/>
</dbReference>
<dbReference type="InterPro" id="IPR003991">
    <property type="entry name" value="Pertactin_virulence_factor"/>
</dbReference>
<feature type="signal peptide" evidence="3">
    <location>
        <begin position="1"/>
        <end position="29"/>
    </location>
</feature>
<dbReference type="InterPro" id="IPR012332">
    <property type="entry name" value="Autotransporter_pectin_lyase_C"/>
</dbReference>
<dbReference type="Pfam" id="PF03212">
    <property type="entry name" value="Pertactin"/>
    <property type="match status" value="1"/>
</dbReference>
<evidence type="ECO:0000256" key="1">
    <source>
        <dbReference type="ARBA" id="ARBA00022729"/>
    </source>
</evidence>
<dbReference type="InterPro" id="IPR051551">
    <property type="entry name" value="Autotransporter_adhesion"/>
</dbReference>
<name>A0A0F4V949_PSEFL</name>
<reference evidence="5 6" key="1">
    <citation type="submission" date="2015-03" db="EMBL/GenBank/DDBJ databases">
        <title>Comparative genomics of Pseudomonas insights into diversity of traits involved in vanlence and defense.</title>
        <authorList>
            <person name="Qin Y."/>
        </authorList>
    </citation>
    <scope>NUCLEOTIDE SEQUENCE [LARGE SCALE GENOMIC DNA]</scope>
    <source>
        <strain evidence="5 6">H24</strain>
    </source>
</reference>
<dbReference type="InterPro" id="IPR005546">
    <property type="entry name" value="Autotransporte_beta"/>
</dbReference>
<keyword evidence="1 3" id="KW-0732">Signal</keyword>
<dbReference type="NCBIfam" id="TIGR01414">
    <property type="entry name" value="autotrans_barl"/>
    <property type="match status" value="1"/>
</dbReference>
<dbReference type="InterPro" id="IPR006315">
    <property type="entry name" value="OM_autotransptr_brl_dom"/>
</dbReference>